<sequence length="647" mass="73257">MCIFMLLAPIIGAHQNYLIDFRIPLIRLVGQVISVLANRTASKDFNAIEAHPGLIEAVLSFRASQGEVPPLTCDNLDAILDSWYADVLGNKKATLTSHLEIRTLEFIEIRLCDPTDSIEDPVSFSHQHERTIALRILVLLLVCTATVVDHEADLAYADMLNHLPYIQVDPHATSIFSVVRESIALFTICSAPNRDCIAPSQFSVDYKDTKGSQGAGDSMPPLLGLAAVFAELRDAANPDFIKGWWCIKGSRPFPHPVPWTWRAKHQDYDHCPEIFPIMVLVQQFLLETGYRTREKFTMKPIWQKAFNVSKFIDCRKGSWFAHNATKEGTSIPFLFKKKGHVILHVAPISLAQEENIIAQLDRANSHPMPPSRHNSPRNGRDGLLPRTAAQLHLVLNTFSKSFLLSVRITSARFKRETSIVKATRKLENLKNACGSNEVECKLPERAYTIDAVLDHIRGIAPLEPVLQEFYERQCHRQAIFRAYTLRQKAFSRKVSQLLPEWVFPNDVNVGYGSAEFGLSKPGAPSFINLGFQQEIRDRGIRLIPLKEHNTSQVRIRVRVHSRALHHPREKGNRLVGVRYRYDDEAGFLQRKPRNRPSWTVRVCKATGQLINRDVNATGNMADILLCQIYSEGLRRGSLFEEKSQNDL</sequence>
<accession>A0A4P9WLI7</accession>
<evidence type="ECO:0000313" key="3">
    <source>
        <dbReference type="Proteomes" id="UP000269721"/>
    </source>
</evidence>
<evidence type="ECO:0000313" key="2">
    <source>
        <dbReference type="EMBL" id="RKO93901.1"/>
    </source>
</evidence>
<gene>
    <name evidence="2" type="ORF">BDK51DRAFT_31331</name>
</gene>
<reference evidence="3" key="1">
    <citation type="journal article" date="2018" name="Nat. Microbiol.">
        <title>Leveraging single-cell genomics to expand the fungal tree of life.</title>
        <authorList>
            <person name="Ahrendt S.R."/>
            <person name="Quandt C.A."/>
            <person name="Ciobanu D."/>
            <person name="Clum A."/>
            <person name="Salamov A."/>
            <person name="Andreopoulos B."/>
            <person name="Cheng J.F."/>
            <person name="Woyke T."/>
            <person name="Pelin A."/>
            <person name="Henrissat B."/>
            <person name="Reynolds N.K."/>
            <person name="Benny G.L."/>
            <person name="Smith M.E."/>
            <person name="James T.Y."/>
            <person name="Grigoriev I.V."/>
        </authorList>
    </citation>
    <scope>NUCLEOTIDE SEQUENCE [LARGE SCALE GENOMIC DNA]</scope>
</reference>
<name>A0A4P9WLI7_9FUNG</name>
<dbReference type="Proteomes" id="UP000269721">
    <property type="component" value="Unassembled WGS sequence"/>
</dbReference>
<evidence type="ECO:0000256" key="1">
    <source>
        <dbReference type="SAM" id="MobiDB-lite"/>
    </source>
</evidence>
<keyword evidence="3" id="KW-1185">Reference proteome</keyword>
<proteinExistence type="predicted"/>
<dbReference type="EMBL" id="KZ994078">
    <property type="protein sequence ID" value="RKO93901.1"/>
    <property type="molecule type" value="Genomic_DNA"/>
</dbReference>
<organism evidence="2 3">
    <name type="scientific">Blyttiomyces helicus</name>
    <dbReference type="NCBI Taxonomy" id="388810"/>
    <lineage>
        <taxon>Eukaryota</taxon>
        <taxon>Fungi</taxon>
        <taxon>Fungi incertae sedis</taxon>
        <taxon>Chytridiomycota</taxon>
        <taxon>Chytridiomycota incertae sedis</taxon>
        <taxon>Chytridiomycetes</taxon>
        <taxon>Chytridiomycetes incertae sedis</taxon>
        <taxon>Blyttiomyces</taxon>
    </lineage>
</organism>
<feature type="region of interest" description="Disordered" evidence="1">
    <location>
        <begin position="363"/>
        <end position="382"/>
    </location>
</feature>
<dbReference type="OrthoDB" id="546893at2759"/>
<protein>
    <submittedName>
        <fullName evidence="2">Uncharacterized protein</fullName>
    </submittedName>
</protein>
<dbReference type="AlphaFoldDB" id="A0A4P9WLI7"/>